<dbReference type="PROSITE" id="PS50850">
    <property type="entry name" value="MFS"/>
    <property type="match status" value="1"/>
</dbReference>
<feature type="transmembrane region" description="Helical" evidence="5">
    <location>
        <begin position="84"/>
        <end position="103"/>
    </location>
</feature>
<evidence type="ECO:0000256" key="4">
    <source>
        <dbReference type="ARBA" id="ARBA00023136"/>
    </source>
</evidence>
<evidence type="ECO:0000256" key="5">
    <source>
        <dbReference type="SAM" id="Phobius"/>
    </source>
</evidence>
<dbReference type="PANTHER" id="PTHR11360">
    <property type="entry name" value="MONOCARBOXYLATE TRANSPORTER"/>
    <property type="match status" value="1"/>
</dbReference>
<keyword evidence="2 5" id="KW-0812">Transmembrane</keyword>
<feature type="transmembrane region" description="Helical" evidence="5">
    <location>
        <begin position="356"/>
        <end position="379"/>
    </location>
</feature>
<evidence type="ECO:0000259" key="6">
    <source>
        <dbReference type="PROSITE" id="PS50850"/>
    </source>
</evidence>
<keyword evidence="8" id="KW-1185">Reference proteome</keyword>
<feature type="transmembrane region" description="Helical" evidence="5">
    <location>
        <begin position="141"/>
        <end position="162"/>
    </location>
</feature>
<dbReference type="GO" id="GO:0022857">
    <property type="term" value="F:transmembrane transporter activity"/>
    <property type="evidence" value="ECO:0007669"/>
    <property type="project" value="InterPro"/>
</dbReference>
<organism evidence="7 8">
    <name type="scientific">Marinitenerispora sediminis</name>
    <dbReference type="NCBI Taxonomy" id="1931232"/>
    <lineage>
        <taxon>Bacteria</taxon>
        <taxon>Bacillati</taxon>
        <taxon>Actinomycetota</taxon>
        <taxon>Actinomycetes</taxon>
        <taxon>Streptosporangiales</taxon>
        <taxon>Nocardiopsidaceae</taxon>
        <taxon>Marinitenerispora</taxon>
    </lineage>
</organism>
<evidence type="ECO:0000313" key="8">
    <source>
        <dbReference type="Proteomes" id="UP000253318"/>
    </source>
</evidence>
<evidence type="ECO:0000313" key="7">
    <source>
        <dbReference type="EMBL" id="RCV57566.1"/>
    </source>
</evidence>
<dbReference type="Proteomes" id="UP000253318">
    <property type="component" value="Unassembled WGS sequence"/>
</dbReference>
<reference evidence="7 8" key="1">
    <citation type="submission" date="2018-04" db="EMBL/GenBank/DDBJ databases">
        <title>Novel actinobacteria from marine sediment.</title>
        <authorList>
            <person name="Ng Z.Y."/>
            <person name="Tan G.Y.A."/>
        </authorList>
    </citation>
    <scope>NUCLEOTIDE SEQUENCE [LARGE SCALE GENOMIC DNA]</scope>
    <source>
        <strain evidence="7 8">TPS81</strain>
    </source>
</reference>
<dbReference type="InterPro" id="IPR050327">
    <property type="entry name" value="Proton-linked_MCT"/>
</dbReference>
<dbReference type="InterPro" id="IPR011701">
    <property type="entry name" value="MFS"/>
</dbReference>
<dbReference type="InterPro" id="IPR036259">
    <property type="entry name" value="MFS_trans_sf"/>
</dbReference>
<dbReference type="OrthoDB" id="146345at2"/>
<feature type="transmembrane region" description="Helical" evidence="5">
    <location>
        <begin position="109"/>
        <end position="129"/>
    </location>
</feature>
<comment type="caution">
    <text evidence="7">The sequence shown here is derived from an EMBL/GenBank/DDBJ whole genome shotgun (WGS) entry which is preliminary data.</text>
</comment>
<dbReference type="GO" id="GO:0005886">
    <property type="term" value="C:plasma membrane"/>
    <property type="evidence" value="ECO:0007669"/>
    <property type="project" value="UniProtKB-SubCell"/>
</dbReference>
<evidence type="ECO:0000256" key="2">
    <source>
        <dbReference type="ARBA" id="ARBA00022692"/>
    </source>
</evidence>
<feature type="transmembrane region" description="Helical" evidence="5">
    <location>
        <begin position="57"/>
        <end position="77"/>
    </location>
</feature>
<dbReference type="Gene3D" id="1.20.1250.20">
    <property type="entry name" value="MFS general substrate transporter like domains"/>
    <property type="match status" value="1"/>
</dbReference>
<dbReference type="PANTHER" id="PTHR11360:SF290">
    <property type="entry name" value="MONOCARBOXYLATE MFS PERMEASE"/>
    <property type="match status" value="1"/>
</dbReference>
<gene>
    <name evidence="7" type="ORF">DEF24_15070</name>
</gene>
<feature type="transmembrane region" description="Helical" evidence="5">
    <location>
        <begin position="21"/>
        <end position="45"/>
    </location>
</feature>
<feature type="transmembrane region" description="Helical" evidence="5">
    <location>
        <begin position="235"/>
        <end position="254"/>
    </location>
</feature>
<accession>A0A368T4D2</accession>
<dbReference type="RefSeq" id="WP_114399304.1">
    <property type="nucleotide sequence ID" value="NZ_QEIM01000116.1"/>
</dbReference>
<proteinExistence type="predicted"/>
<dbReference type="Pfam" id="PF07690">
    <property type="entry name" value="MFS_1"/>
    <property type="match status" value="1"/>
</dbReference>
<name>A0A368T4D2_9ACTN</name>
<evidence type="ECO:0000256" key="3">
    <source>
        <dbReference type="ARBA" id="ARBA00022989"/>
    </source>
</evidence>
<feature type="domain" description="Major facilitator superfamily (MFS) profile" evidence="6">
    <location>
        <begin position="17"/>
        <end position="416"/>
    </location>
</feature>
<comment type="subcellular location">
    <subcellularLocation>
        <location evidence="1">Cell membrane</location>
        <topology evidence="1">Multi-pass membrane protein</topology>
    </subcellularLocation>
</comment>
<feature type="transmembrane region" description="Helical" evidence="5">
    <location>
        <begin position="322"/>
        <end position="344"/>
    </location>
</feature>
<feature type="transmembrane region" description="Helical" evidence="5">
    <location>
        <begin position="174"/>
        <end position="194"/>
    </location>
</feature>
<dbReference type="InterPro" id="IPR020846">
    <property type="entry name" value="MFS_dom"/>
</dbReference>
<feature type="transmembrane region" description="Helical" evidence="5">
    <location>
        <begin position="391"/>
        <end position="411"/>
    </location>
</feature>
<sequence length="455" mass="47416">MHSAPPRAAKQRSPWRVPVGAGVANAVAPSTMYLATLGLFVLPIVEETGFSRTTITGSYSVAAVGMAIGLLLVGQLIDRYAVRYVLVPSFVLYAVSMAMIGLMPPIAPAYLIPCFFVGFFGAGTVVPCARAVVTWFDNNRALAIGVVTALVSLGSALNPLLAGALIDNFGWRSAYALMALVSVAVSVPAVLLLVRARAEQHVRGRLVRETEVGDREVSLELPGLTFREALRTRHFWLIALGLGLAGTVIIGLQVHLVPMMTDRGLSTGQAETLLVVFGLASLVGRLAGGFIIDRVRGTVVGPIVILAPIAGLFFLHPPFPSAVIAVAFIGVAFGIEGDLLAVLISRYLGTRQFGRILGVVQAAFLLGTAFGPFLLGLGYDLLGSYDPITPVLAGALVAAAVLIGSLGRYTYPPVAGFDRLAAEDELAASEVLSDIAEGDASHGSSRSSASAPTGA</sequence>
<protein>
    <submittedName>
        <fullName evidence="7">MFS transporter</fullName>
    </submittedName>
</protein>
<dbReference type="SUPFAM" id="SSF103473">
    <property type="entry name" value="MFS general substrate transporter"/>
    <property type="match status" value="1"/>
</dbReference>
<dbReference type="EMBL" id="QEIN01000110">
    <property type="protein sequence ID" value="RCV57566.1"/>
    <property type="molecule type" value="Genomic_DNA"/>
</dbReference>
<dbReference type="AlphaFoldDB" id="A0A368T4D2"/>
<evidence type="ECO:0000256" key="1">
    <source>
        <dbReference type="ARBA" id="ARBA00004651"/>
    </source>
</evidence>
<keyword evidence="3 5" id="KW-1133">Transmembrane helix</keyword>
<feature type="transmembrane region" description="Helical" evidence="5">
    <location>
        <begin position="274"/>
        <end position="292"/>
    </location>
</feature>
<feature type="transmembrane region" description="Helical" evidence="5">
    <location>
        <begin position="299"/>
        <end position="316"/>
    </location>
</feature>
<keyword evidence="4 5" id="KW-0472">Membrane</keyword>